<evidence type="ECO:0000313" key="1">
    <source>
        <dbReference type="EMBL" id="KAG5576421.1"/>
    </source>
</evidence>
<comment type="caution">
    <text evidence="1">The sequence shown here is derived from an EMBL/GenBank/DDBJ whole genome shotgun (WGS) entry which is preliminary data.</text>
</comment>
<accession>A0A9J5WM25</accession>
<name>A0A9J5WM25_SOLCO</name>
<keyword evidence="2" id="KW-1185">Reference proteome</keyword>
<reference evidence="1 2" key="1">
    <citation type="submission" date="2020-09" db="EMBL/GenBank/DDBJ databases">
        <title>De no assembly of potato wild relative species, Solanum commersonii.</title>
        <authorList>
            <person name="Cho K."/>
        </authorList>
    </citation>
    <scope>NUCLEOTIDE SEQUENCE [LARGE SCALE GENOMIC DNA]</scope>
    <source>
        <strain evidence="1">LZ3.2</strain>
        <tissue evidence="1">Leaf</tissue>
    </source>
</reference>
<dbReference type="EMBL" id="JACXVP010000011">
    <property type="protein sequence ID" value="KAG5576421.1"/>
    <property type="molecule type" value="Genomic_DNA"/>
</dbReference>
<proteinExistence type="predicted"/>
<sequence>MTSEFCFTKISMDYKTQNSKKWGVYPLRGSFDLENGPVCSLGQSNPLLRSWRMSTKNFGKNDVENSDHYSIRKLVNLPIGTDLLHSKGLDGRPQKISAKLMAEIWITIAHENW</sequence>
<organism evidence="1 2">
    <name type="scientific">Solanum commersonii</name>
    <name type="common">Commerson's wild potato</name>
    <name type="synonym">Commerson's nightshade</name>
    <dbReference type="NCBI Taxonomy" id="4109"/>
    <lineage>
        <taxon>Eukaryota</taxon>
        <taxon>Viridiplantae</taxon>
        <taxon>Streptophyta</taxon>
        <taxon>Embryophyta</taxon>
        <taxon>Tracheophyta</taxon>
        <taxon>Spermatophyta</taxon>
        <taxon>Magnoliopsida</taxon>
        <taxon>eudicotyledons</taxon>
        <taxon>Gunneridae</taxon>
        <taxon>Pentapetalae</taxon>
        <taxon>asterids</taxon>
        <taxon>lamiids</taxon>
        <taxon>Solanales</taxon>
        <taxon>Solanaceae</taxon>
        <taxon>Solanoideae</taxon>
        <taxon>Solaneae</taxon>
        <taxon>Solanum</taxon>
    </lineage>
</organism>
<evidence type="ECO:0000313" key="2">
    <source>
        <dbReference type="Proteomes" id="UP000824120"/>
    </source>
</evidence>
<dbReference type="AlphaFoldDB" id="A0A9J5WM25"/>
<protein>
    <submittedName>
        <fullName evidence="1">Uncharacterized protein</fullName>
    </submittedName>
</protein>
<dbReference type="Proteomes" id="UP000824120">
    <property type="component" value="Chromosome 11"/>
</dbReference>
<gene>
    <name evidence="1" type="ORF">H5410_056555</name>
</gene>